<keyword evidence="1" id="KW-0472">Membrane</keyword>
<keyword evidence="1" id="KW-1133">Transmembrane helix</keyword>
<dbReference type="PATRIC" id="fig|1294142.3.peg.1105"/>
<proteinExistence type="predicted"/>
<dbReference type="AlphaFoldDB" id="U2N7K7"/>
<keyword evidence="3" id="KW-1185">Reference proteome</keyword>
<keyword evidence="1" id="KW-0812">Transmembrane</keyword>
<comment type="caution">
    <text evidence="2">The sequence shown here is derived from an EMBL/GenBank/DDBJ whole genome shotgun (WGS) entry which is preliminary data.</text>
</comment>
<feature type="transmembrane region" description="Helical" evidence="1">
    <location>
        <begin position="12"/>
        <end position="31"/>
    </location>
</feature>
<sequence length="53" mass="6032">MKILEVKKLNLIIIVALLILSFLPVGIFMVVKGDKKNGDIIINIDNKIEKKFH</sequence>
<accession>U2N7K7</accession>
<reference evidence="2 3" key="1">
    <citation type="journal article" date="2013" name="Genome Announc.">
        <title>Draft Genome Sequence of the Hydrogen- and Ethanol-Producing Bacterium Clostridium intestinale Strain URNW.</title>
        <authorList>
            <person name="Lal S."/>
            <person name="Ramachandran U."/>
            <person name="Zhang X."/>
            <person name="Sparling R."/>
            <person name="Levin D.B."/>
        </authorList>
    </citation>
    <scope>NUCLEOTIDE SEQUENCE [LARGE SCALE GENOMIC DNA]</scope>
    <source>
        <strain evidence="2 3">URNW</strain>
    </source>
</reference>
<evidence type="ECO:0000313" key="2">
    <source>
        <dbReference type="EMBL" id="ERK31492.1"/>
    </source>
</evidence>
<dbReference type="Proteomes" id="UP000016721">
    <property type="component" value="Unassembled WGS sequence"/>
</dbReference>
<name>U2N7K7_9CLOT</name>
<dbReference type="STRING" id="1294142.CINTURNW_1105"/>
<evidence type="ECO:0000313" key="3">
    <source>
        <dbReference type="Proteomes" id="UP000016721"/>
    </source>
</evidence>
<dbReference type="RefSeq" id="WP_021801131.1">
    <property type="nucleotide sequence ID" value="NZ_KI273145.1"/>
</dbReference>
<dbReference type="HOGENOM" id="CLU_3060174_0_0_9"/>
<dbReference type="EMBL" id="APJA01000011">
    <property type="protein sequence ID" value="ERK31492.1"/>
    <property type="molecule type" value="Genomic_DNA"/>
</dbReference>
<evidence type="ECO:0000256" key="1">
    <source>
        <dbReference type="SAM" id="Phobius"/>
    </source>
</evidence>
<gene>
    <name evidence="2" type="ORF">CINTURNW_1105</name>
</gene>
<organism evidence="2 3">
    <name type="scientific">Clostridium intestinale URNW</name>
    <dbReference type="NCBI Taxonomy" id="1294142"/>
    <lineage>
        <taxon>Bacteria</taxon>
        <taxon>Bacillati</taxon>
        <taxon>Bacillota</taxon>
        <taxon>Clostridia</taxon>
        <taxon>Eubacteriales</taxon>
        <taxon>Clostridiaceae</taxon>
        <taxon>Clostridium</taxon>
    </lineage>
</organism>
<protein>
    <submittedName>
        <fullName evidence="2">Uncharacterized protein</fullName>
    </submittedName>
</protein>